<protein>
    <submittedName>
        <fullName evidence="12">Uncharacterized protein</fullName>
    </submittedName>
</protein>
<dbReference type="GO" id="GO:0016485">
    <property type="term" value="P:protein processing"/>
    <property type="evidence" value="ECO:0007669"/>
    <property type="project" value="TreeGrafter"/>
</dbReference>
<dbReference type="AlphaFoldDB" id="A0A9N9MNQ1"/>
<keyword evidence="8" id="KW-0482">Metalloprotease</keyword>
<keyword evidence="7" id="KW-0862">Zinc</keyword>
<evidence type="ECO:0000256" key="3">
    <source>
        <dbReference type="ARBA" id="ARBA00007357"/>
    </source>
</evidence>
<dbReference type="Gene3D" id="3.40.390.10">
    <property type="entry name" value="Collagenase (Catalytic Domain)"/>
    <property type="match status" value="1"/>
</dbReference>
<evidence type="ECO:0000313" key="13">
    <source>
        <dbReference type="Proteomes" id="UP001152799"/>
    </source>
</evidence>
<evidence type="ECO:0000256" key="8">
    <source>
        <dbReference type="ARBA" id="ARBA00023049"/>
    </source>
</evidence>
<dbReference type="InterPro" id="IPR018497">
    <property type="entry name" value="Peptidase_M13_C"/>
</dbReference>
<evidence type="ECO:0000256" key="4">
    <source>
        <dbReference type="ARBA" id="ARBA00022670"/>
    </source>
</evidence>
<evidence type="ECO:0000256" key="2">
    <source>
        <dbReference type="ARBA" id="ARBA00004401"/>
    </source>
</evidence>
<keyword evidence="13" id="KW-1185">Reference proteome</keyword>
<proteinExistence type="inferred from homology"/>
<comment type="similarity">
    <text evidence="3">Belongs to the peptidase M13 family.</text>
</comment>
<evidence type="ECO:0000256" key="5">
    <source>
        <dbReference type="ARBA" id="ARBA00022723"/>
    </source>
</evidence>
<evidence type="ECO:0000256" key="7">
    <source>
        <dbReference type="ARBA" id="ARBA00022833"/>
    </source>
</evidence>
<feature type="transmembrane region" description="Helical" evidence="9">
    <location>
        <begin position="41"/>
        <end position="61"/>
    </location>
</feature>
<comment type="subcellular location">
    <subcellularLocation>
        <location evidence="2">Cell membrane</location>
        <topology evidence="2">Single-pass type II membrane protein</topology>
    </subcellularLocation>
</comment>
<dbReference type="InterPro" id="IPR008753">
    <property type="entry name" value="Peptidase_M13_N"/>
</dbReference>
<dbReference type="Proteomes" id="UP001152799">
    <property type="component" value="Chromosome 3"/>
</dbReference>
<dbReference type="GO" id="GO:0004222">
    <property type="term" value="F:metalloendopeptidase activity"/>
    <property type="evidence" value="ECO:0007669"/>
    <property type="project" value="InterPro"/>
</dbReference>
<dbReference type="InterPro" id="IPR024079">
    <property type="entry name" value="MetalloPept_cat_dom_sf"/>
</dbReference>
<dbReference type="InterPro" id="IPR000718">
    <property type="entry name" value="Peptidase_M13"/>
</dbReference>
<keyword evidence="6" id="KW-0378">Hydrolase</keyword>
<name>A0A9N9MNQ1_9CUCU</name>
<evidence type="ECO:0000313" key="12">
    <source>
        <dbReference type="EMBL" id="CAG9766813.1"/>
    </source>
</evidence>
<dbReference type="InterPro" id="IPR042089">
    <property type="entry name" value="Peptidase_M13_dom_2"/>
</dbReference>
<feature type="domain" description="Peptidase M13 C-terminal" evidence="10">
    <location>
        <begin position="536"/>
        <end position="745"/>
    </location>
</feature>
<dbReference type="PANTHER" id="PTHR11733">
    <property type="entry name" value="ZINC METALLOPROTEASE FAMILY M13 NEPRILYSIN-RELATED"/>
    <property type="match status" value="1"/>
</dbReference>
<keyword evidence="9" id="KW-0812">Transmembrane</keyword>
<dbReference type="CDD" id="cd08662">
    <property type="entry name" value="M13"/>
    <property type="match status" value="1"/>
</dbReference>
<evidence type="ECO:0000256" key="1">
    <source>
        <dbReference type="ARBA" id="ARBA00001947"/>
    </source>
</evidence>
<organism evidence="12 13">
    <name type="scientific">Ceutorhynchus assimilis</name>
    <name type="common">cabbage seed weevil</name>
    <dbReference type="NCBI Taxonomy" id="467358"/>
    <lineage>
        <taxon>Eukaryota</taxon>
        <taxon>Metazoa</taxon>
        <taxon>Ecdysozoa</taxon>
        <taxon>Arthropoda</taxon>
        <taxon>Hexapoda</taxon>
        <taxon>Insecta</taxon>
        <taxon>Pterygota</taxon>
        <taxon>Neoptera</taxon>
        <taxon>Endopterygota</taxon>
        <taxon>Coleoptera</taxon>
        <taxon>Polyphaga</taxon>
        <taxon>Cucujiformia</taxon>
        <taxon>Curculionidae</taxon>
        <taxon>Ceutorhynchinae</taxon>
        <taxon>Ceutorhynchus</taxon>
    </lineage>
</organism>
<accession>A0A9N9MNQ1</accession>
<dbReference type="GO" id="GO:0046872">
    <property type="term" value="F:metal ion binding"/>
    <property type="evidence" value="ECO:0007669"/>
    <property type="project" value="UniProtKB-KW"/>
</dbReference>
<evidence type="ECO:0000256" key="9">
    <source>
        <dbReference type="SAM" id="Phobius"/>
    </source>
</evidence>
<evidence type="ECO:0000259" key="10">
    <source>
        <dbReference type="Pfam" id="PF01431"/>
    </source>
</evidence>
<feature type="domain" description="Peptidase M13 N-terminal" evidence="11">
    <location>
        <begin position="90"/>
        <end position="462"/>
    </location>
</feature>
<dbReference type="EMBL" id="OU892279">
    <property type="protein sequence ID" value="CAG9766813.1"/>
    <property type="molecule type" value="Genomic_DNA"/>
</dbReference>
<dbReference type="Pfam" id="PF05649">
    <property type="entry name" value="Peptidase_M13_N"/>
    <property type="match status" value="1"/>
</dbReference>
<comment type="cofactor">
    <cofactor evidence="1">
        <name>Zn(2+)</name>
        <dbReference type="ChEBI" id="CHEBI:29105"/>
    </cofactor>
</comment>
<dbReference type="SUPFAM" id="SSF55486">
    <property type="entry name" value="Metalloproteases ('zincins'), catalytic domain"/>
    <property type="match status" value="1"/>
</dbReference>
<keyword evidence="4" id="KW-0645">Protease</keyword>
<gene>
    <name evidence="12" type="ORF">CEUTPL_LOCUS7385</name>
</gene>
<evidence type="ECO:0000256" key="6">
    <source>
        <dbReference type="ARBA" id="ARBA00022801"/>
    </source>
</evidence>
<keyword evidence="5" id="KW-0479">Metal-binding</keyword>
<keyword evidence="9" id="KW-1133">Transmembrane helix</keyword>
<reference evidence="12" key="1">
    <citation type="submission" date="2022-01" db="EMBL/GenBank/DDBJ databases">
        <authorList>
            <person name="King R."/>
        </authorList>
    </citation>
    <scope>NUCLEOTIDE SEQUENCE</scope>
</reference>
<dbReference type="Gene3D" id="1.10.1380.10">
    <property type="entry name" value="Neutral endopeptidase , domain2"/>
    <property type="match status" value="1"/>
</dbReference>
<dbReference type="Pfam" id="PF01431">
    <property type="entry name" value="Peptidase_M13"/>
    <property type="match status" value="1"/>
</dbReference>
<dbReference type="PROSITE" id="PS51885">
    <property type="entry name" value="NEPRILYSIN"/>
    <property type="match status" value="1"/>
</dbReference>
<evidence type="ECO:0000259" key="11">
    <source>
        <dbReference type="Pfam" id="PF05649"/>
    </source>
</evidence>
<sequence length="747" mass="87209">MKNKKDMENGDVNDVILRSRNDNSFSRRWARCSKNERKGTCCILGFAITVSIGVGVYFFLFSDKIVICKTSECHDASMEILSFIDERYKPCDDFYRFACGTFLKNNSFEDPFMMQSVKLLMEEQIQLDINKMLEEDIDKDDLASVNLAKTFYKTCMNLPAIEKAGLSRLEQLFKQIGGWPILEDDDKEWDNFVWSKAAGVLRAFGVNFDFFFNVTVEVDRENPERYILGIHDRFFSPSNISTNTKITFLNYMYEVASQFNVKTKNLRQDLNDVLNFMVELGRISDVAKQYNKTNSYNPHSLTDLFVNYPTIRWAEFLQSILLSTTQLRLDDIINVADPVYLQQLETLLSRTDKRVLANFMGWHLVQSLINYLPARILDKAYDFLRKVNGHFYRKPREGVCVEATRKRLSAPINIGYIERYFDEDTKYNMTILIKNVKQQFKTNLLMMNWLDEETKRKIMKMLMSSLTKIYSDMDFLNLLHEISIYDSIHINENNLLNAVLDLDSISWDLHFGLLRQPVKDDWMKTENFISGLKVIYSPSENTLKFPLGLFRGVYYNKNRPDYINYGLLGSMLAHQISHIFVDAEGAKVPESKAAEQRLFSKWSAESVKRYSKKLECLSNQYAQFELRDVENIRANSQITRDEDIADLAGLKIAYDTYVEKEWRYGRDQALPGLKYTPKQLFWISSALQFCSKYPARYLKDKYSGNRYHHSPSEFRVNGPLQNLEEFSSDFGCPSGSYMNPENKCYIW</sequence>
<dbReference type="GO" id="GO:0005886">
    <property type="term" value="C:plasma membrane"/>
    <property type="evidence" value="ECO:0007669"/>
    <property type="project" value="UniProtKB-SubCell"/>
</dbReference>
<dbReference type="OrthoDB" id="6696837at2759"/>
<dbReference type="PRINTS" id="PR00786">
    <property type="entry name" value="NEPRILYSIN"/>
</dbReference>
<keyword evidence="9" id="KW-0472">Membrane</keyword>
<dbReference type="PANTHER" id="PTHR11733:SF224">
    <property type="entry name" value="NEPRILYSIN-2"/>
    <property type="match status" value="1"/>
</dbReference>